<organism evidence="1 2">
    <name type="scientific">Apodospora peruviana</name>
    <dbReference type="NCBI Taxonomy" id="516989"/>
    <lineage>
        <taxon>Eukaryota</taxon>
        <taxon>Fungi</taxon>
        <taxon>Dikarya</taxon>
        <taxon>Ascomycota</taxon>
        <taxon>Pezizomycotina</taxon>
        <taxon>Sordariomycetes</taxon>
        <taxon>Sordariomycetidae</taxon>
        <taxon>Sordariales</taxon>
        <taxon>Lasiosphaeriaceae</taxon>
        <taxon>Apodospora</taxon>
    </lineage>
</organism>
<evidence type="ECO:0000313" key="2">
    <source>
        <dbReference type="Proteomes" id="UP001283341"/>
    </source>
</evidence>
<reference evidence="1" key="1">
    <citation type="journal article" date="2023" name="Mol. Phylogenet. Evol.">
        <title>Genome-scale phylogeny and comparative genomics of the fungal order Sordariales.</title>
        <authorList>
            <person name="Hensen N."/>
            <person name="Bonometti L."/>
            <person name="Westerberg I."/>
            <person name="Brannstrom I.O."/>
            <person name="Guillou S."/>
            <person name="Cros-Aarteil S."/>
            <person name="Calhoun S."/>
            <person name="Haridas S."/>
            <person name="Kuo A."/>
            <person name="Mondo S."/>
            <person name="Pangilinan J."/>
            <person name="Riley R."/>
            <person name="LaButti K."/>
            <person name="Andreopoulos B."/>
            <person name="Lipzen A."/>
            <person name="Chen C."/>
            <person name="Yan M."/>
            <person name="Daum C."/>
            <person name="Ng V."/>
            <person name="Clum A."/>
            <person name="Steindorff A."/>
            <person name="Ohm R.A."/>
            <person name="Martin F."/>
            <person name="Silar P."/>
            <person name="Natvig D.O."/>
            <person name="Lalanne C."/>
            <person name="Gautier V."/>
            <person name="Ament-Velasquez S.L."/>
            <person name="Kruys A."/>
            <person name="Hutchinson M.I."/>
            <person name="Powell A.J."/>
            <person name="Barry K."/>
            <person name="Miller A.N."/>
            <person name="Grigoriev I.V."/>
            <person name="Debuchy R."/>
            <person name="Gladieux P."/>
            <person name="Hiltunen Thoren M."/>
            <person name="Johannesson H."/>
        </authorList>
    </citation>
    <scope>NUCLEOTIDE SEQUENCE</scope>
    <source>
        <strain evidence="1">CBS 118394</strain>
    </source>
</reference>
<accession>A0AAE0M2X1</accession>
<protein>
    <submittedName>
        <fullName evidence="1">Uncharacterized protein</fullName>
    </submittedName>
</protein>
<reference evidence="1" key="2">
    <citation type="submission" date="2023-06" db="EMBL/GenBank/DDBJ databases">
        <authorList>
            <consortium name="Lawrence Berkeley National Laboratory"/>
            <person name="Haridas S."/>
            <person name="Hensen N."/>
            <person name="Bonometti L."/>
            <person name="Westerberg I."/>
            <person name="Brannstrom I.O."/>
            <person name="Guillou S."/>
            <person name="Cros-Aarteil S."/>
            <person name="Calhoun S."/>
            <person name="Kuo A."/>
            <person name="Mondo S."/>
            <person name="Pangilinan J."/>
            <person name="Riley R."/>
            <person name="Labutti K."/>
            <person name="Andreopoulos B."/>
            <person name="Lipzen A."/>
            <person name="Chen C."/>
            <person name="Yanf M."/>
            <person name="Daum C."/>
            <person name="Ng V."/>
            <person name="Clum A."/>
            <person name="Steindorff A."/>
            <person name="Ohm R."/>
            <person name="Martin F."/>
            <person name="Silar P."/>
            <person name="Natvig D."/>
            <person name="Lalanne C."/>
            <person name="Gautier V."/>
            <person name="Ament-Velasquez S.L."/>
            <person name="Kruys A."/>
            <person name="Hutchinson M.I."/>
            <person name="Powell A.J."/>
            <person name="Barry K."/>
            <person name="Miller A.N."/>
            <person name="Grigoriev I.V."/>
            <person name="Debuchy R."/>
            <person name="Gladieux P."/>
            <person name="Thoren M.H."/>
            <person name="Johannesson H."/>
        </authorList>
    </citation>
    <scope>NUCLEOTIDE SEQUENCE</scope>
    <source>
        <strain evidence="1">CBS 118394</strain>
    </source>
</reference>
<dbReference type="Proteomes" id="UP001283341">
    <property type="component" value="Unassembled WGS sequence"/>
</dbReference>
<keyword evidence="2" id="KW-1185">Reference proteome</keyword>
<evidence type="ECO:0000313" key="1">
    <source>
        <dbReference type="EMBL" id="KAK3317105.1"/>
    </source>
</evidence>
<sequence length="106" mass="11879">MNKRAAAKQTEENLVVAPSDFWNQELASKIADIVQSKGSPYSADSMIITISVNNRSERAIIKHFKELQIDWPVVEKQLQSWRQPVKLPVDGKVSNSGDVVMPSLIM</sequence>
<gene>
    <name evidence="1" type="ORF">B0H66DRAFT_535338</name>
</gene>
<name>A0AAE0M2X1_9PEZI</name>
<dbReference type="EMBL" id="JAUEDM010000005">
    <property type="protein sequence ID" value="KAK3317105.1"/>
    <property type="molecule type" value="Genomic_DNA"/>
</dbReference>
<dbReference type="AlphaFoldDB" id="A0AAE0M2X1"/>
<comment type="caution">
    <text evidence="1">The sequence shown here is derived from an EMBL/GenBank/DDBJ whole genome shotgun (WGS) entry which is preliminary data.</text>
</comment>
<proteinExistence type="predicted"/>